<evidence type="ECO:0000256" key="2">
    <source>
        <dbReference type="ARBA" id="ARBA00023152"/>
    </source>
</evidence>
<dbReference type="GO" id="GO:0004347">
    <property type="term" value="F:glucose-6-phosphate isomerase activity"/>
    <property type="evidence" value="ECO:0007669"/>
    <property type="project" value="InterPro"/>
</dbReference>
<dbReference type="GO" id="GO:0051156">
    <property type="term" value="P:glucose 6-phosphate metabolic process"/>
    <property type="evidence" value="ECO:0007669"/>
    <property type="project" value="TreeGrafter"/>
</dbReference>
<accession>A0A382PKK2</accession>
<proteinExistence type="predicted"/>
<feature type="non-terminal residue" evidence="4">
    <location>
        <position position="258"/>
    </location>
</feature>
<dbReference type="EMBL" id="UINC01108084">
    <property type="protein sequence ID" value="SVC73923.1"/>
    <property type="molecule type" value="Genomic_DNA"/>
</dbReference>
<evidence type="ECO:0008006" key="5">
    <source>
        <dbReference type="Google" id="ProtNLM"/>
    </source>
</evidence>
<gene>
    <name evidence="4" type="ORF">METZ01_LOCUS326777</name>
</gene>
<keyword evidence="1" id="KW-0312">Gluconeogenesis</keyword>
<dbReference type="GO" id="GO:0048029">
    <property type="term" value="F:monosaccharide binding"/>
    <property type="evidence" value="ECO:0007669"/>
    <property type="project" value="TreeGrafter"/>
</dbReference>
<protein>
    <recommendedName>
        <fullName evidence="5">Glucose-6-phosphate isomerase</fullName>
    </recommendedName>
</protein>
<dbReference type="GO" id="GO:0006094">
    <property type="term" value="P:gluconeogenesis"/>
    <property type="evidence" value="ECO:0007669"/>
    <property type="project" value="UniProtKB-KW"/>
</dbReference>
<dbReference type="PROSITE" id="PS51463">
    <property type="entry name" value="P_GLUCOSE_ISOMERASE_3"/>
    <property type="match status" value="1"/>
</dbReference>
<dbReference type="GO" id="GO:0097367">
    <property type="term" value="F:carbohydrate derivative binding"/>
    <property type="evidence" value="ECO:0007669"/>
    <property type="project" value="InterPro"/>
</dbReference>
<dbReference type="InterPro" id="IPR046348">
    <property type="entry name" value="SIS_dom_sf"/>
</dbReference>
<reference evidence="4" key="1">
    <citation type="submission" date="2018-05" db="EMBL/GenBank/DDBJ databases">
        <authorList>
            <person name="Lanie J.A."/>
            <person name="Ng W.-L."/>
            <person name="Kazmierczak K.M."/>
            <person name="Andrzejewski T.M."/>
            <person name="Davidsen T.M."/>
            <person name="Wayne K.J."/>
            <person name="Tettelin H."/>
            <person name="Glass J.I."/>
            <person name="Rusch D."/>
            <person name="Podicherti R."/>
            <person name="Tsui H.-C.T."/>
            <person name="Winkler M.E."/>
        </authorList>
    </citation>
    <scope>NUCLEOTIDE SEQUENCE</scope>
</reference>
<dbReference type="InterPro" id="IPR001672">
    <property type="entry name" value="G6P_Isomerase"/>
</dbReference>
<name>A0A382PKK2_9ZZZZ</name>
<evidence type="ECO:0000313" key="4">
    <source>
        <dbReference type="EMBL" id="SVC73923.1"/>
    </source>
</evidence>
<dbReference type="GO" id="GO:0006096">
    <property type="term" value="P:glycolytic process"/>
    <property type="evidence" value="ECO:0007669"/>
    <property type="project" value="UniProtKB-KW"/>
</dbReference>
<dbReference type="Pfam" id="PF00342">
    <property type="entry name" value="PGI"/>
    <property type="match status" value="1"/>
</dbReference>
<keyword evidence="2" id="KW-0324">Glycolysis</keyword>
<dbReference type="SUPFAM" id="SSF53697">
    <property type="entry name" value="SIS domain"/>
    <property type="match status" value="1"/>
</dbReference>
<dbReference type="PANTHER" id="PTHR11469:SF1">
    <property type="entry name" value="GLUCOSE-6-PHOSPHATE ISOMERASE"/>
    <property type="match status" value="1"/>
</dbReference>
<evidence type="ECO:0000256" key="3">
    <source>
        <dbReference type="ARBA" id="ARBA00023235"/>
    </source>
</evidence>
<dbReference type="AlphaFoldDB" id="A0A382PKK2"/>
<evidence type="ECO:0000256" key="1">
    <source>
        <dbReference type="ARBA" id="ARBA00022432"/>
    </source>
</evidence>
<keyword evidence="3" id="KW-0413">Isomerase</keyword>
<dbReference type="PANTHER" id="PTHR11469">
    <property type="entry name" value="GLUCOSE-6-PHOSPHATE ISOMERASE"/>
    <property type="match status" value="1"/>
</dbReference>
<dbReference type="Gene3D" id="3.40.50.10490">
    <property type="entry name" value="Glucose-6-phosphate isomerase like protein, domain 1"/>
    <property type="match status" value="1"/>
</dbReference>
<dbReference type="GO" id="GO:0005829">
    <property type="term" value="C:cytosol"/>
    <property type="evidence" value="ECO:0007669"/>
    <property type="project" value="TreeGrafter"/>
</dbReference>
<sequence length="258" mass="27892">MNDQNPNRQRISGSDTFEDALYQEAARWQREGLVARIWAKDAKLWTGGDEAKWLGWLDIVAVQQKRLAHFEALASMAAEEFTDVVILGMGGSSLCAKVLSESFNRPFGGPELHILDSTVPAQITRIEEAVDLRRSLFIVSSKSGATIESNLLHQHFFDRVSGQLGERTGEHFIAITDPGSTLEAVAKRHGFRMLIHGLPSIGGRFSALSDFGMVPAAILGLDVRRLLGRAAAMVQECGSASSPGNNPGVQLGLALALA</sequence>
<organism evidence="4">
    <name type="scientific">marine metagenome</name>
    <dbReference type="NCBI Taxonomy" id="408172"/>
    <lineage>
        <taxon>unclassified sequences</taxon>
        <taxon>metagenomes</taxon>
        <taxon>ecological metagenomes</taxon>
    </lineage>
</organism>